<organism evidence="2 3">
    <name type="scientific">Gloeothece citriformis (strain PCC 7424)</name>
    <name type="common">Cyanothece sp. (strain PCC 7424)</name>
    <dbReference type="NCBI Taxonomy" id="65393"/>
    <lineage>
        <taxon>Bacteria</taxon>
        <taxon>Bacillati</taxon>
        <taxon>Cyanobacteriota</taxon>
        <taxon>Cyanophyceae</taxon>
        <taxon>Oscillatoriophycideae</taxon>
        <taxon>Chroococcales</taxon>
        <taxon>Aphanothecaceae</taxon>
        <taxon>Gloeothece</taxon>
        <taxon>Gloeothece citriformis</taxon>
    </lineage>
</organism>
<dbReference type="GO" id="GO:0016887">
    <property type="term" value="F:ATP hydrolysis activity"/>
    <property type="evidence" value="ECO:0007669"/>
    <property type="project" value="InterPro"/>
</dbReference>
<keyword evidence="3" id="KW-1185">Reference proteome</keyword>
<dbReference type="OrthoDB" id="7438987at2"/>
<dbReference type="InterPro" id="IPR003959">
    <property type="entry name" value="ATPase_AAA_core"/>
</dbReference>
<sequence length="305" mass="35260">MPSYPQENSGLLQIPHAEIQKRIFGHKLFGLDSLQECLFRFCKAVITADKSRIQDFIFYDLVPSILLYGPPNTGKTTLCHLLFDRLKKEVTNEVNFYTIDIGQMLDPALGQSSRNLEKAFEDLRKVCSSGSSAFLVIDELDSFCMSRSRTQEHDAIRRAMTTLILELDRLHPSSTRKLILFGITNVHNLIDTAVVRRFSLKHSVDASLSWNDFCAYIEYLSKPINYVFQEHDLKQLYDGYKRRELKSGDIKAFYKEILIDVICKDEEVSIKDKLFSLFSEGFSTNEHLIKTYGEFVDDRQRISNR</sequence>
<dbReference type="PANTHER" id="PTHR23074">
    <property type="entry name" value="AAA DOMAIN-CONTAINING"/>
    <property type="match status" value="1"/>
</dbReference>
<dbReference type="CDD" id="cd19481">
    <property type="entry name" value="RecA-like_protease"/>
    <property type="match status" value="1"/>
</dbReference>
<evidence type="ECO:0000313" key="2">
    <source>
        <dbReference type="EMBL" id="ACK70742.1"/>
    </source>
</evidence>
<dbReference type="InterPro" id="IPR027417">
    <property type="entry name" value="P-loop_NTPase"/>
</dbReference>
<dbReference type="PANTHER" id="PTHR23074:SF72">
    <property type="entry name" value="VACUOLAR PROTEIN SORTING-ASSOCIATED PROTEIN 4B"/>
    <property type="match status" value="1"/>
</dbReference>
<dbReference type="InterPro" id="IPR003593">
    <property type="entry name" value="AAA+_ATPase"/>
</dbReference>
<protein>
    <submittedName>
        <fullName evidence="2">AAA ATPase central domain protein</fullName>
    </submittedName>
</protein>
<dbReference type="Pfam" id="PF00004">
    <property type="entry name" value="AAA"/>
    <property type="match status" value="1"/>
</dbReference>
<dbReference type="GO" id="GO:0016197">
    <property type="term" value="P:endosomal transport"/>
    <property type="evidence" value="ECO:0007669"/>
    <property type="project" value="TreeGrafter"/>
</dbReference>
<dbReference type="AlphaFoldDB" id="B7KHP7"/>
<dbReference type="Proteomes" id="UP000002384">
    <property type="component" value="Chromosome"/>
</dbReference>
<dbReference type="InterPro" id="IPR050304">
    <property type="entry name" value="MT-severing_AAA_ATPase"/>
</dbReference>
<proteinExistence type="predicted"/>
<gene>
    <name evidence="2" type="ordered locus">PCC7424_2321</name>
</gene>
<evidence type="ECO:0000313" key="3">
    <source>
        <dbReference type="Proteomes" id="UP000002384"/>
    </source>
</evidence>
<accession>B7KHP7</accession>
<dbReference type="GO" id="GO:0007033">
    <property type="term" value="P:vacuole organization"/>
    <property type="evidence" value="ECO:0007669"/>
    <property type="project" value="TreeGrafter"/>
</dbReference>
<dbReference type="eggNOG" id="COG0464">
    <property type="taxonomic scope" value="Bacteria"/>
</dbReference>
<name>B7KHP7_GLOC7</name>
<dbReference type="KEGG" id="cyc:PCC7424_2321"/>
<dbReference type="EMBL" id="CP001291">
    <property type="protein sequence ID" value="ACK70742.1"/>
    <property type="molecule type" value="Genomic_DNA"/>
</dbReference>
<feature type="domain" description="AAA+ ATPase" evidence="1">
    <location>
        <begin position="61"/>
        <end position="208"/>
    </location>
</feature>
<dbReference type="RefSeq" id="WP_015954346.1">
    <property type="nucleotide sequence ID" value="NC_011729.1"/>
</dbReference>
<evidence type="ECO:0000259" key="1">
    <source>
        <dbReference type="SMART" id="SM00382"/>
    </source>
</evidence>
<dbReference type="GO" id="GO:0005524">
    <property type="term" value="F:ATP binding"/>
    <property type="evidence" value="ECO:0007669"/>
    <property type="project" value="InterPro"/>
</dbReference>
<dbReference type="STRING" id="65393.PCC7424_2321"/>
<dbReference type="HOGENOM" id="CLU_933322_0_0_3"/>
<reference evidence="3" key="1">
    <citation type="journal article" date="2011" name="MBio">
        <title>Novel metabolic attributes of the genus Cyanothece, comprising a group of unicellular nitrogen-fixing Cyanobacteria.</title>
        <authorList>
            <person name="Bandyopadhyay A."/>
            <person name="Elvitigala T."/>
            <person name="Welsh E."/>
            <person name="Stockel J."/>
            <person name="Liberton M."/>
            <person name="Min H."/>
            <person name="Sherman L.A."/>
            <person name="Pakrasi H.B."/>
        </authorList>
    </citation>
    <scope>NUCLEOTIDE SEQUENCE [LARGE SCALE GENOMIC DNA]</scope>
    <source>
        <strain evidence="3">PCC 7424</strain>
    </source>
</reference>
<dbReference type="SMART" id="SM00382">
    <property type="entry name" value="AAA"/>
    <property type="match status" value="1"/>
</dbReference>
<dbReference type="Gene3D" id="3.40.50.300">
    <property type="entry name" value="P-loop containing nucleotide triphosphate hydrolases"/>
    <property type="match status" value="1"/>
</dbReference>
<dbReference type="SUPFAM" id="SSF52540">
    <property type="entry name" value="P-loop containing nucleoside triphosphate hydrolases"/>
    <property type="match status" value="1"/>
</dbReference>